<feature type="region of interest" description="Disordered" evidence="1">
    <location>
        <begin position="102"/>
        <end position="132"/>
    </location>
</feature>
<dbReference type="EMBL" id="LUGH01000009">
    <property type="protein sequence ID" value="OBZ91525.1"/>
    <property type="molecule type" value="Genomic_DNA"/>
</dbReference>
<gene>
    <name evidence="2" type="ORF">A0J61_00413</name>
</gene>
<name>A0A1C7NQV1_9FUNG</name>
<keyword evidence="3" id="KW-1185">Reference proteome</keyword>
<sequence>MYYQDITSSDLVSKWHELCRTKQEIVLLEVSEEQKRFVSNLERKLSTLAQAISVAEPGYRVLLKHEHTKLTILQSLAYAEFCMPLSSSSLFPVDEVSASTGVVDGDRSDYGSDHKSEASNDNDSISFESESE</sequence>
<dbReference type="Proteomes" id="UP000093000">
    <property type="component" value="Unassembled WGS sequence"/>
</dbReference>
<evidence type="ECO:0000256" key="1">
    <source>
        <dbReference type="SAM" id="MobiDB-lite"/>
    </source>
</evidence>
<dbReference type="AlphaFoldDB" id="A0A1C7NQV1"/>
<feature type="compositionally biased region" description="Polar residues" evidence="1">
    <location>
        <begin position="119"/>
        <end position="132"/>
    </location>
</feature>
<accession>A0A1C7NQV1</accession>
<proteinExistence type="predicted"/>
<evidence type="ECO:0000313" key="2">
    <source>
        <dbReference type="EMBL" id="OBZ91525.1"/>
    </source>
</evidence>
<protein>
    <submittedName>
        <fullName evidence="2">Uncharacterized protein</fullName>
    </submittedName>
</protein>
<organism evidence="2 3">
    <name type="scientific">Choanephora cucurbitarum</name>
    <dbReference type="NCBI Taxonomy" id="101091"/>
    <lineage>
        <taxon>Eukaryota</taxon>
        <taxon>Fungi</taxon>
        <taxon>Fungi incertae sedis</taxon>
        <taxon>Mucoromycota</taxon>
        <taxon>Mucoromycotina</taxon>
        <taxon>Mucoromycetes</taxon>
        <taxon>Mucorales</taxon>
        <taxon>Mucorineae</taxon>
        <taxon>Choanephoraceae</taxon>
        <taxon>Choanephoroideae</taxon>
        <taxon>Choanephora</taxon>
    </lineage>
</organism>
<reference evidence="2 3" key="1">
    <citation type="submission" date="2016-03" db="EMBL/GenBank/DDBJ databases">
        <title>Choanephora cucurbitarum.</title>
        <authorList>
            <person name="Min B."/>
            <person name="Park H."/>
            <person name="Park J.-H."/>
            <person name="Shin H.-D."/>
            <person name="Choi I.-G."/>
        </authorList>
    </citation>
    <scope>NUCLEOTIDE SEQUENCE [LARGE SCALE GENOMIC DNA]</scope>
    <source>
        <strain evidence="2 3">KUS-F28377</strain>
    </source>
</reference>
<dbReference type="OrthoDB" id="2299274at2759"/>
<feature type="compositionally biased region" description="Basic and acidic residues" evidence="1">
    <location>
        <begin position="104"/>
        <end position="118"/>
    </location>
</feature>
<dbReference type="InParanoid" id="A0A1C7NQV1"/>
<evidence type="ECO:0000313" key="3">
    <source>
        <dbReference type="Proteomes" id="UP000093000"/>
    </source>
</evidence>
<comment type="caution">
    <text evidence="2">The sequence shown here is derived from an EMBL/GenBank/DDBJ whole genome shotgun (WGS) entry which is preliminary data.</text>
</comment>